<accession>A0A6P1ZFI8</accession>
<evidence type="ECO:0000256" key="1">
    <source>
        <dbReference type="SAM" id="Phobius"/>
    </source>
</evidence>
<dbReference type="CDD" id="cd02525">
    <property type="entry name" value="Succinoglycan_BP_ExoA"/>
    <property type="match status" value="1"/>
</dbReference>
<feature type="transmembrane region" description="Helical" evidence="1">
    <location>
        <begin position="280"/>
        <end position="307"/>
    </location>
</feature>
<evidence type="ECO:0000313" key="4">
    <source>
        <dbReference type="Proteomes" id="UP000434052"/>
    </source>
</evidence>
<dbReference type="InterPro" id="IPR050834">
    <property type="entry name" value="Glycosyltransf_2"/>
</dbReference>
<keyword evidence="1" id="KW-0472">Membrane</keyword>
<dbReference type="RefSeq" id="WP_144305676.1">
    <property type="nucleotide sequence ID" value="NZ_QMIF01000007.1"/>
</dbReference>
<dbReference type="OrthoDB" id="5291101at2"/>
<dbReference type="Pfam" id="PF00535">
    <property type="entry name" value="Glycos_transf_2"/>
    <property type="match status" value="1"/>
</dbReference>
<gene>
    <name evidence="3" type="ORF">DQK91_12400</name>
</gene>
<keyword evidence="1" id="KW-0812">Transmembrane</keyword>
<comment type="caution">
    <text evidence="3">The sequence shown here is derived from an EMBL/GenBank/DDBJ whole genome shotgun (WGS) entry which is preliminary data.</text>
</comment>
<dbReference type="EMBL" id="QMIF01000007">
    <property type="protein sequence ID" value="TVM33454.1"/>
    <property type="molecule type" value="Genomic_DNA"/>
</dbReference>
<evidence type="ECO:0000259" key="2">
    <source>
        <dbReference type="Pfam" id="PF00535"/>
    </source>
</evidence>
<organism evidence="3 4">
    <name type="scientific">Oceanidesulfovibrio marinus</name>
    <dbReference type="NCBI Taxonomy" id="370038"/>
    <lineage>
        <taxon>Bacteria</taxon>
        <taxon>Pseudomonadati</taxon>
        <taxon>Thermodesulfobacteriota</taxon>
        <taxon>Desulfovibrionia</taxon>
        <taxon>Desulfovibrionales</taxon>
        <taxon>Desulfovibrionaceae</taxon>
        <taxon>Oceanidesulfovibrio</taxon>
    </lineage>
</organism>
<protein>
    <submittedName>
        <fullName evidence="3">Glycosyltransferase family 2 protein</fullName>
    </submittedName>
</protein>
<dbReference type="InterPro" id="IPR001173">
    <property type="entry name" value="Glyco_trans_2-like"/>
</dbReference>
<dbReference type="AlphaFoldDB" id="A0A6P1ZFI8"/>
<proteinExistence type="predicted"/>
<dbReference type="PANTHER" id="PTHR43685">
    <property type="entry name" value="GLYCOSYLTRANSFERASE"/>
    <property type="match status" value="1"/>
</dbReference>
<feature type="transmembrane region" description="Helical" evidence="1">
    <location>
        <begin position="252"/>
        <end position="273"/>
    </location>
</feature>
<sequence>MMFPLPFITIVMPVRNEATFIAFTLRSLLSQDYPHEQFEILVVDGGSDDGTQTIVQRIASADGRVQLLNNPRGLSAAGRNIGFRQGKGDVFLVIDGHCHIPSADLLSETARCFSESGAHCLGRPQPLDPPGLTPFQHAVALARASRIGHAGNSLIYGQHEGFASPQSNSAAYRREVFDHVGFVDESFDACEDVEFNYRVERAGLTCYTSPRLTVRYYPRESLLDLLRQMRRYGYGRWRLFCKHPRTLGVQTLVPPAFFLGVCLLLASLLVSIAGGPIAPAVLLAMLMAAYMALVLGQSTAIACVHGWRHLLWLPTILFTIHFGLGMGFVTGMVRTALARLRALYPVRPAEASQ</sequence>
<dbReference type="SUPFAM" id="SSF53448">
    <property type="entry name" value="Nucleotide-diphospho-sugar transferases"/>
    <property type="match status" value="1"/>
</dbReference>
<reference evidence="3 4" key="1">
    <citation type="submission" date="2018-06" db="EMBL/GenBank/DDBJ databases">
        <title>Complete genome of Desulfovibrio marinus P48SEP.</title>
        <authorList>
            <person name="Crispim J.S."/>
            <person name="Vidigal P.M.P."/>
            <person name="Silva L.C.F."/>
            <person name="Araujo L.C."/>
            <person name="Laguardia C.N."/>
            <person name="Dias R.S."/>
            <person name="Sousa M.P."/>
            <person name="Paula S.O."/>
            <person name="Silva C."/>
        </authorList>
    </citation>
    <scope>NUCLEOTIDE SEQUENCE [LARGE SCALE GENOMIC DNA]</scope>
    <source>
        <strain evidence="3 4">P48SEP</strain>
    </source>
</reference>
<dbReference type="Gene3D" id="3.90.550.10">
    <property type="entry name" value="Spore Coat Polysaccharide Biosynthesis Protein SpsA, Chain A"/>
    <property type="match status" value="1"/>
</dbReference>
<dbReference type="InterPro" id="IPR029044">
    <property type="entry name" value="Nucleotide-diphossugar_trans"/>
</dbReference>
<keyword evidence="1" id="KW-1133">Transmembrane helix</keyword>
<dbReference type="GO" id="GO:0016740">
    <property type="term" value="F:transferase activity"/>
    <property type="evidence" value="ECO:0007669"/>
    <property type="project" value="UniProtKB-KW"/>
</dbReference>
<evidence type="ECO:0000313" key="3">
    <source>
        <dbReference type="EMBL" id="TVM33454.1"/>
    </source>
</evidence>
<keyword evidence="3" id="KW-0808">Transferase</keyword>
<dbReference type="Proteomes" id="UP000434052">
    <property type="component" value="Unassembled WGS sequence"/>
</dbReference>
<feature type="transmembrane region" description="Helical" evidence="1">
    <location>
        <begin position="313"/>
        <end position="333"/>
    </location>
</feature>
<name>A0A6P1ZFI8_9BACT</name>
<dbReference type="PANTHER" id="PTHR43685:SF3">
    <property type="entry name" value="SLR2126 PROTEIN"/>
    <property type="match status" value="1"/>
</dbReference>
<feature type="domain" description="Glycosyltransferase 2-like" evidence="2">
    <location>
        <begin position="9"/>
        <end position="179"/>
    </location>
</feature>